<keyword evidence="2" id="KW-1003">Cell membrane</keyword>
<sequence>MILLQFSVLLFACWCLTSARPSCASVLLRRGAGDAQSHDGPEGRPEASGGPGVVEDSALLLELVGVLLESGLSLERSLEVLAECADQVIAAQLRRVVAALALGAAWDEAWRSASDVGLAAGVTGDRVGLVSRAVRLFRGAGHGLHPSLQALKRTLRFAALSGAPSAQSIRSSAAAERRRTLRESERRAAALGVRLVLPLGMCSLPSFICLGIIPVVLALLPGVV</sequence>
<evidence type="ECO:0000256" key="4">
    <source>
        <dbReference type="ARBA" id="ARBA00022989"/>
    </source>
</evidence>
<keyword evidence="10" id="KW-1185">Reference proteome</keyword>
<protein>
    <submittedName>
        <fullName evidence="9">Type II secretion system (T2SS), protein F</fullName>
    </submittedName>
</protein>
<gene>
    <name evidence="9" type="ORF">SAMN04489745_0951</name>
</gene>
<dbReference type="RefSeq" id="WP_066215917.1">
    <property type="nucleotide sequence ID" value="NZ_FNSN01000003.1"/>
</dbReference>
<feature type="signal peptide" evidence="7">
    <location>
        <begin position="1"/>
        <end position="24"/>
    </location>
</feature>
<dbReference type="PANTHER" id="PTHR35007:SF3">
    <property type="entry name" value="POSSIBLE CONSERVED ALANINE RICH MEMBRANE PROTEIN"/>
    <property type="match status" value="1"/>
</dbReference>
<proteinExistence type="predicted"/>
<dbReference type="PANTHER" id="PTHR35007">
    <property type="entry name" value="INTEGRAL MEMBRANE PROTEIN-RELATED"/>
    <property type="match status" value="1"/>
</dbReference>
<evidence type="ECO:0000256" key="1">
    <source>
        <dbReference type="ARBA" id="ARBA00004651"/>
    </source>
</evidence>
<evidence type="ECO:0000256" key="5">
    <source>
        <dbReference type="ARBA" id="ARBA00023136"/>
    </source>
</evidence>
<dbReference type="GO" id="GO:0005886">
    <property type="term" value="C:plasma membrane"/>
    <property type="evidence" value="ECO:0007669"/>
    <property type="project" value="UniProtKB-SubCell"/>
</dbReference>
<reference evidence="9 10" key="1">
    <citation type="submission" date="2016-10" db="EMBL/GenBank/DDBJ databases">
        <authorList>
            <person name="de Groot N.N."/>
        </authorList>
    </citation>
    <scope>NUCLEOTIDE SEQUENCE [LARGE SCALE GENOMIC DNA]</scope>
    <source>
        <strain evidence="9 10">DSM 10495</strain>
    </source>
</reference>
<dbReference type="Proteomes" id="UP000182652">
    <property type="component" value="Unassembled WGS sequence"/>
</dbReference>
<evidence type="ECO:0000256" key="6">
    <source>
        <dbReference type="SAM" id="Phobius"/>
    </source>
</evidence>
<dbReference type="Pfam" id="PF00482">
    <property type="entry name" value="T2SSF"/>
    <property type="match status" value="1"/>
</dbReference>
<evidence type="ECO:0000313" key="9">
    <source>
        <dbReference type="EMBL" id="SEB68151.1"/>
    </source>
</evidence>
<keyword evidence="3 6" id="KW-0812">Transmembrane</keyword>
<evidence type="ECO:0000256" key="2">
    <source>
        <dbReference type="ARBA" id="ARBA00022475"/>
    </source>
</evidence>
<evidence type="ECO:0000256" key="7">
    <source>
        <dbReference type="SAM" id="SignalP"/>
    </source>
</evidence>
<feature type="transmembrane region" description="Helical" evidence="6">
    <location>
        <begin position="195"/>
        <end position="220"/>
    </location>
</feature>
<organism evidence="9 10">
    <name type="scientific">Arthrobacter woluwensis</name>
    <dbReference type="NCBI Taxonomy" id="156980"/>
    <lineage>
        <taxon>Bacteria</taxon>
        <taxon>Bacillati</taxon>
        <taxon>Actinomycetota</taxon>
        <taxon>Actinomycetes</taxon>
        <taxon>Micrococcales</taxon>
        <taxon>Micrococcaceae</taxon>
        <taxon>Arthrobacter</taxon>
    </lineage>
</organism>
<name>A0A1H4LBN1_9MICC</name>
<evidence type="ECO:0000259" key="8">
    <source>
        <dbReference type="Pfam" id="PF00482"/>
    </source>
</evidence>
<keyword evidence="7" id="KW-0732">Signal</keyword>
<dbReference type="AlphaFoldDB" id="A0A1H4LBN1"/>
<comment type="subcellular location">
    <subcellularLocation>
        <location evidence="1">Cell membrane</location>
        <topology evidence="1">Multi-pass membrane protein</topology>
    </subcellularLocation>
</comment>
<evidence type="ECO:0000256" key="3">
    <source>
        <dbReference type="ARBA" id="ARBA00022692"/>
    </source>
</evidence>
<evidence type="ECO:0000313" key="10">
    <source>
        <dbReference type="Proteomes" id="UP000182652"/>
    </source>
</evidence>
<keyword evidence="4 6" id="KW-1133">Transmembrane helix</keyword>
<accession>A0A1H4LBN1</accession>
<keyword evidence="5 6" id="KW-0472">Membrane</keyword>
<dbReference type="InterPro" id="IPR018076">
    <property type="entry name" value="T2SS_GspF_dom"/>
</dbReference>
<feature type="chain" id="PRO_5010169110" evidence="7">
    <location>
        <begin position="25"/>
        <end position="224"/>
    </location>
</feature>
<dbReference type="EMBL" id="FNSN01000003">
    <property type="protein sequence ID" value="SEB68151.1"/>
    <property type="molecule type" value="Genomic_DNA"/>
</dbReference>
<feature type="domain" description="Type II secretion system protein GspF" evidence="8">
    <location>
        <begin position="61"/>
        <end position="209"/>
    </location>
</feature>
<dbReference type="STRING" id="156980.SAMN04489745_0951"/>